<evidence type="ECO:0000313" key="5">
    <source>
        <dbReference type="EMBL" id="MFC4534150.1"/>
    </source>
</evidence>
<dbReference type="InterPro" id="IPR011990">
    <property type="entry name" value="TPR-like_helical_dom_sf"/>
</dbReference>
<proteinExistence type="predicted"/>
<keyword evidence="2" id="KW-0067">ATP-binding</keyword>
<comment type="caution">
    <text evidence="5">The sequence shown here is derived from an EMBL/GenBank/DDBJ whole genome shotgun (WGS) entry which is preliminary data.</text>
</comment>
<dbReference type="PROSITE" id="PS00622">
    <property type="entry name" value="HTH_LUXR_1"/>
    <property type="match status" value="1"/>
</dbReference>
<dbReference type="RefSeq" id="WP_380844294.1">
    <property type="nucleotide sequence ID" value="NZ_JBHSFP010000020.1"/>
</dbReference>
<dbReference type="InterPro" id="IPR000792">
    <property type="entry name" value="Tscrpt_reg_LuxR_C"/>
</dbReference>
<dbReference type="Pfam" id="PF00196">
    <property type="entry name" value="GerE"/>
    <property type="match status" value="1"/>
</dbReference>
<dbReference type="PRINTS" id="PR00038">
    <property type="entry name" value="HTHLUXR"/>
</dbReference>
<gene>
    <name evidence="5" type="ORF">ACFO60_25595</name>
</gene>
<dbReference type="Proteomes" id="UP001596004">
    <property type="component" value="Unassembled WGS sequence"/>
</dbReference>
<sequence>MIKTTHPRHLSAPSWRVPEGATTDRRPREAASGRAAGPPPLTGRWPLVGRHAELTRFAEVLADRWSRGFVVCGPSGAGRSRLAEECRAAAAAEGYRTVRAAADAATATVPYGAIAHLLPPDVDPANPVAGFVSVSRALAGTTRNRLVVLVDDLHLLDATSAVLMRQLMEVGLIFLIGTIRTDGPVTEAVDVVRREESVHRADLAEFDQDTVHELLRTVLGGPVGRRALHELFTASGGNVLYLRELVLGALRAGALANDGTLWDLGEGPLPRTPRLTELIEARLASAGDSGRPVLSLLALCEPLGPHDVAALPQTLIDLEHAGLIRASDDGRRVSLTLAHPLYGEVLRARTPLTRRRAMLSHQAGRIEAHGSRRGDDALRVASWRLAATGAADPALLVRAAATARRAHDHAGVLAILSKVSPECHTAGSRLLYAEALMETGLCQEAEAVLARVHEGTSTGRERRAATRMRTRNLFWAGGRTEEALRLNDEALARLPRGLDRDLLLVDKATMLTMSGRPSEGVGLLDPLPVEASQDVGGWLWGAATRATGLALLGRTREAWSLAEAAERPHRARPQEEEEEAAALPPPAFTFVLPLTLAAAEDGRLGTAREIAARGTAGPPTGHGGAHGAMWSALCRARVEWLAGRVATARRWYAEAAAPARALHHPPPTRLILSGLCATAAVLGDVEAARAALDELGAHPSTRLFAGEDLLGEAWLLAAQGRLAEARETLLRAAATARDTGQAACEALLLTDVARLGGARQVTGRLAALAGTCDGGLTTTRARMAAALAVNDPARLMEVAGLLADAGADLMAAEAAATAAAAWRRSGAPRQAAAAAARAAELRTRCEGAETPLLATCHEAVPLTARERDIALLAAGGASSKDIARTLVLSVRTVDNHLQRIYTKLGVTTRRDLAHALRGGPDQRSPGPAVRPAAHAGRAEHRRAGAPLIGRTAGDGQDRQRLGGSIH</sequence>
<feature type="compositionally biased region" description="Basic and acidic residues" evidence="3">
    <location>
        <begin position="22"/>
        <end position="31"/>
    </location>
</feature>
<feature type="region of interest" description="Disordered" evidence="3">
    <location>
        <begin position="1"/>
        <end position="44"/>
    </location>
</feature>
<evidence type="ECO:0000259" key="4">
    <source>
        <dbReference type="PROSITE" id="PS50043"/>
    </source>
</evidence>
<feature type="region of interest" description="Disordered" evidence="3">
    <location>
        <begin position="916"/>
        <end position="966"/>
    </location>
</feature>
<name>A0ABV9CNZ5_9ACTN</name>
<dbReference type="CDD" id="cd06170">
    <property type="entry name" value="LuxR_C_like"/>
    <property type="match status" value="1"/>
</dbReference>
<evidence type="ECO:0000256" key="2">
    <source>
        <dbReference type="ARBA" id="ARBA00022840"/>
    </source>
</evidence>
<reference evidence="6" key="1">
    <citation type="journal article" date="2019" name="Int. J. Syst. Evol. Microbiol.">
        <title>The Global Catalogue of Microorganisms (GCM) 10K type strain sequencing project: providing services to taxonomists for standard genome sequencing and annotation.</title>
        <authorList>
            <consortium name="The Broad Institute Genomics Platform"/>
            <consortium name="The Broad Institute Genome Sequencing Center for Infectious Disease"/>
            <person name="Wu L."/>
            <person name="Ma J."/>
        </authorList>
    </citation>
    <scope>NUCLEOTIDE SEQUENCE [LARGE SCALE GENOMIC DNA]</scope>
    <source>
        <strain evidence="6">CGMCC 4.7132</strain>
    </source>
</reference>
<dbReference type="PANTHER" id="PTHR16305:SF28">
    <property type="entry name" value="GUANYLATE CYCLASE DOMAIN-CONTAINING PROTEIN"/>
    <property type="match status" value="1"/>
</dbReference>
<dbReference type="InterPro" id="IPR036388">
    <property type="entry name" value="WH-like_DNA-bd_sf"/>
</dbReference>
<dbReference type="InterPro" id="IPR016032">
    <property type="entry name" value="Sig_transdc_resp-reg_C-effctor"/>
</dbReference>
<dbReference type="SUPFAM" id="SSF46894">
    <property type="entry name" value="C-terminal effector domain of the bipartite response regulators"/>
    <property type="match status" value="1"/>
</dbReference>
<protein>
    <submittedName>
        <fullName evidence="5">LuxR C-terminal-related transcriptional regulator</fullName>
    </submittedName>
</protein>
<evidence type="ECO:0000313" key="6">
    <source>
        <dbReference type="Proteomes" id="UP001596004"/>
    </source>
</evidence>
<evidence type="ECO:0000256" key="1">
    <source>
        <dbReference type="ARBA" id="ARBA00022741"/>
    </source>
</evidence>
<dbReference type="PANTHER" id="PTHR16305">
    <property type="entry name" value="TESTICULAR SOLUBLE ADENYLYL CYCLASE"/>
    <property type="match status" value="1"/>
</dbReference>
<keyword evidence="1" id="KW-0547">Nucleotide-binding</keyword>
<evidence type="ECO:0000256" key="3">
    <source>
        <dbReference type="SAM" id="MobiDB-lite"/>
    </source>
</evidence>
<dbReference type="Gene3D" id="1.25.40.10">
    <property type="entry name" value="Tetratricopeptide repeat domain"/>
    <property type="match status" value="1"/>
</dbReference>
<accession>A0ABV9CNZ5</accession>
<keyword evidence="6" id="KW-1185">Reference proteome</keyword>
<feature type="domain" description="HTH luxR-type" evidence="4">
    <location>
        <begin position="855"/>
        <end position="919"/>
    </location>
</feature>
<dbReference type="EMBL" id="JBHSFP010000020">
    <property type="protein sequence ID" value="MFC4534150.1"/>
    <property type="molecule type" value="Genomic_DNA"/>
</dbReference>
<dbReference type="PROSITE" id="PS50043">
    <property type="entry name" value="HTH_LUXR_2"/>
    <property type="match status" value="1"/>
</dbReference>
<organism evidence="5 6">
    <name type="scientific">Sphaerisporangium dianthi</name>
    <dbReference type="NCBI Taxonomy" id="1436120"/>
    <lineage>
        <taxon>Bacteria</taxon>
        <taxon>Bacillati</taxon>
        <taxon>Actinomycetota</taxon>
        <taxon>Actinomycetes</taxon>
        <taxon>Streptosporangiales</taxon>
        <taxon>Streptosporangiaceae</taxon>
        <taxon>Sphaerisporangium</taxon>
    </lineage>
</organism>
<dbReference type="Gene3D" id="1.10.10.10">
    <property type="entry name" value="Winged helix-like DNA-binding domain superfamily/Winged helix DNA-binding domain"/>
    <property type="match status" value="1"/>
</dbReference>
<dbReference type="SMART" id="SM00421">
    <property type="entry name" value="HTH_LUXR"/>
    <property type="match status" value="1"/>
</dbReference>
<dbReference type="InterPro" id="IPR027417">
    <property type="entry name" value="P-loop_NTPase"/>
</dbReference>
<dbReference type="SUPFAM" id="SSF52540">
    <property type="entry name" value="P-loop containing nucleoside triphosphate hydrolases"/>
    <property type="match status" value="1"/>
</dbReference>